<accession>A0A7G1PH93</accession>
<reference evidence="2 3" key="1">
    <citation type="journal article" date="2014" name="Int. J. Syst. Evol. Microbiol.">
        <title>Complete genome sequence of Corynebacterium casei LMG S-19264T (=DSM 44701T), isolated from a smear-ripened cheese.</title>
        <authorList>
            <consortium name="US DOE Joint Genome Institute (JGI-PGF)"/>
            <person name="Walter F."/>
            <person name="Albersmeier A."/>
            <person name="Kalinowski J."/>
            <person name="Ruckert C."/>
        </authorList>
    </citation>
    <scope>NUCLEOTIDE SEQUENCE [LARGE SCALE GENOMIC DNA]</scope>
    <source>
        <strain evidence="2 3">JCM 4677</strain>
    </source>
</reference>
<evidence type="ECO:0000313" key="3">
    <source>
        <dbReference type="Proteomes" id="UP000516444"/>
    </source>
</evidence>
<dbReference type="KEGG" id="sgm:GCM10017557_82350"/>
<protein>
    <submittedName>
        <fullName evidence="2">Uncharacterized protein</fullName>
    </submittedName>
</protein>
<feature type="region of interest" description="Disordered" evidence="1">
    <location>
        <begin position="37"/>
        <end position="59"/>
    </location>
</feature>
<evidence type="ECO:0000313" key="2">
    <source>
        <dbReference type="EMBL" id="BCL33376.1"/>
    </source>
</evidence>
<keyword evidence="3" id="KW-1185">Reference proteome</keyword>
<organism evidence="2 3">
    <name type="scientific">Streptomyces aurantiacus</name>
    <dbReference type="NCBI Taxonomy" id="47760"/>
    <lineage>
        <taxon>Bacteria</taxon>
        <taxon>Bacillati</taxon>
        <taxon>Actinomycetota</taxon>
        <taxon>Actinomycetes</taxon>
        <taxon>Kitasatosporales</taxon>
        <taxon>Streptomycetaceae</taxon>
        <taxon>Streptomyces</taxon>
        <taxon>Streptomyces aurantiacus group</taxon>
    </lineage>
</organism>
<dbReference type="EMBL" id="AP023440">
    <property type="protein sequence ID" value="BCL33376.1"/>
    <property type="molecule type" value="Genomic_DNA"/>
</dbReference>
<dbReference type="Proteomes" id="UP000516444">
    <property type="component" value="Chromosome"/>
</dbReference>
<dbReference type="AlphaFoldDB" id="A0A7G1PH93"/>
<gene>
    <name evidence="2" type="ORF">GCM10017557_82350</name>
</gene>
<sequence>MRASSGRVSGSITSSSYRANTMTCAILLMLTCHTAPGTKGNRFKDPEPSGLLPHAESAA</sequence>
<proteinExistence type="predicted"/>
<evidence type="ECO:0000256" key="1">
    <source>
        <dbReference type="SAM" id="MobiDB-lite"/>
    </source>
</evidence>
<name>A0A7G1PH93_9ACTN</name>